<keyword evidence="3" id="KW-1185">Reference proteome</keyword>
<proteinExistence type="predicted"/>
<accession>A0A6A6LQQ8</accession>
<evidence type="ECO:0000313" key="3">
    <source>
        <dbReference type="Proteomes" id="UP000467840"/>
    </source>
</evidence>
<reference evidence="2 3" key="1">
    <citation type="journal article" date="2020" name="Mol. Plant">
        <title>The Chromosome-Based Rubber Tree Genome Provides New Insights into Spurge Genome Evolution and Rubber Biosynthesis.</title>
        <authorList>
            <person name="Liu J."/>
            <person name="Shi C."/>
            <person name="Shi C.C."/>
            <person name="Li W."/>
            <person name="Zhang Q.J."/>
            <person name="Zhang Y."/>
            <person name="Li K."/>
            <person name="Lu H.F."/>
            <person name="Shi C."/>
            <person name="Zhu S.T."/>
            <person name="Xiao Z.Y."/>
            <person name="Nan H."/>
            <person name="Yue Y."/>
            <person name="Zhu X.G."/>
            <person name="Wu Y."/>
            <person name="Hong X.N."/>
            <person name="Fan G.Y."/>
            <person name="Tong Y."/>
            <person name="Zhang D."/>
            <person name="Mao C.L."/>
            <person name="Liu Y.L."/>
            <person name="Hao S.J."/>
            <person name="Liu W.Q."/>
            <person name="Lv M.Q."/>
            <person name="Zhang H.B."/>
            <person name="Liu Y."/>
            <person name="Hu-Tang G.R."/>
            <person name="Wang J.P."/>
            <person name="Wang J.H."/>
            <person name="Sun Y.H."/>
            <person name="Ni S.B."/>
            <person name="Chen W.B."/>
            <person name="Zhang X.C."/>
            <person name="Jiao Y.N."/>
            <person name="Eichler E.E."/>
            <person name="Li G.H."/>
            <person name="Liu X."/>
            <person name="Gao L.Z."/>
        </authorList>
    </citation>
    <scope>NUCLEOTIDE SEQUENCE [LARGE SCALE GENOMIC DNA]</scope>
    <source>
        <strain evidence="3">cv. GT1</strain>
        <tissue evidence="2">Leaf</tissue>
    </source>
</reference>
<sequence>MKSPRDFQEMPSDAYELTLLDDSHSNDPEVAVSTSRQASDGDKTSLPQVGEQDANFAMGGENELRRLVGVCWSGRAALAKAKDDNGPIALIKSKLNNTAIHLILQKYDRALSEEARRALTVHISKKRKIRRGALLAKPPS</sequence>
<dbReference type="EMBL" id="JAAGAX010000010">
    <property type="protein sequence ID" value="KAF2301959.1"/>
    <property type="molecule type" value="Genomic_DNA"/>
</dbReference>
<organism evidence="2 3">
    <name type="scientific">Hevea brasiliensis</name>
    <name type="common">Para rubber tree</name>
    <name type="synonym">Siphonia brasiliensis</name>
    <dbReference type="NCBI Taxonomy" id="3981"/>
    <lineage>
        <taxon>Eukaryota</taxon>
        <taxon>Viridiplantae</taxon>
        <taxon>Streptophyta</taxon>
        <taxon>Embryophyta</taxon>
        <taxon>Tracheophyta</taxon>
        <taxon>Spermatophyta</taxon>
        <taxon>Magnoliopsida</taxon>
        <taxon>eudicotyledons</taxon>
        <taxon>Gunneridae</taxon>
        <taxon>Pentapetalae</taxon>
        <taxon>rosids</taxon>
        <taxon>fabids</taxon>
        <taxon>Malpighiales</taxon>
        <taxon>Euphorbiaceae</taxon>
        <taxon>Crotonoideae</taxon>
        <taxon>Micrandreae</taxon>
        <taxon>Hevea</taxon>
    </lineage>
</organism>
<evidence type="ECO:0000256" key="1">
    <source>
        <dbReference type="SAM" id="MobiDB-lite"/>
    </source>
</evidence>
<comment type="caution">
    <text evidence="2">The sequence shown here is derived from an EMBL/GenBank/DDBJ whole genome shotgun (WGS) entry which is preliminary data.</text>
</comment>
<dbReference type="AlphaFoldDB" id="A0A6A6LQQ8"/>
<protein>
    <submittedName>
        <fullName evidence="2">Uncharacterized protein</fullName>
    </submittedName>
</protein>
<evidence type="ECO:0000313" key="2">
    <source>
        <dbReference type="EMBL" id="KAF2301959.1"/>
    </source>
</evidence>
<dbReference type="Proteomes" id="UP000467840">
    <property type="component" value="Chromosome 4"/>
</dbReference>
<name>A0A6A6LQQ8_HEVBR</name>
<feature type="region of interest" description="Disordered" evidence="1">
    <location>
        <begin position="20"/>
        <end position="48"/>
    </location>
</feature>
<gene>
    <name evidence="2" type="ORF">GH714_030853</name>
</gene>